<proteinExistence type="predicted"/>
<dbReference type="SUPFAM" id="SSF47598">
    <property type="entry name" value="Ribbon-helix-helix"/>
    <property type="match status" value="1"/>
</dbReference>
<sequence length="48" mass="5119">MEQKNKVIHCRVTPAEHAAISMAAKDSGVSITQFVVRAALAKTPEPAD</sequence>
<dbReference type="AlphaFoldDB" id="A0A540VFA8"/>
<dbReference type="InterPro" id="IPR053842">
    <property type="entry name" value="NikA-like"/>
</dbReference>
<dbReference type="EMBL" id="VIFK01000381">
    <property type="protein sequence ID" value="TQE95451.1"/>
    <property type="molecule type" value="Genomic_DNA"/>
</dbReference>
<dbReference type="Gene3D" id="1.20.5.780">
    <property type="entry name" value="Single helix bin"/>
    <property type="match status" value="1"/>
</dbReference>
<dbReference type="InterPro" id="IPR010985">
    <property type="entry name" value="Ribbon_hlx_hlx"/>
</dbReference>
<dbReference type="Pfam" id="PF21983">
    <property type="entry name" value="NikA-like"/>
    <property type="match status" value="1"/>
</dbReference>
<evidence type="ECO:0000313" key="1">
    <source>
        <dbReference type="EMBL" id="TQE95451.1"/>
    </source>
</evidence>
<accession>A0A540VFA8</accession>
<dbReference type="Proteomes" id="UP000315400">
    <property type="component" value="Unassembled WGS sequence"/>
</dbReference>
<name>A0A540VFA8_9GAMM</name>
<comment type="caution">
    <text evidence="1">The sequence shown here is derived from an EMBL/GenBank/DDBJ whole genome shotgun (WGS) entry which is preliminary data.</text>
</comment>
<dbReference type="GO" id="GO:0006355">
    <property type="term" value="P:regulation of DNA-templated transcription"/>
    <property type="evidence" value="ECO:0007669"/>
    <property type="project" value="InterPro"/>
</dbReference>
<gene>
    <name evidence="1" type="ORF">FKY71_17140</name>
</gene>
<organism evidence="1 2">
    <name type="scientific">Spiribacter salinus</name>
    <dbReference type="NCBI Taxonomy" id="1335746"/>
    <lineage>
        <taxon>Bacteria</taxon>
        <taxon>Pseudomonadati</taxon>
        <taxon>Pseudomonadota</taxon>
        <taxon>Gammaproteobacteria</taxon>
        <taxon>Chromatiales</taxon>
        <taxon>Ectothiorhodospiraceae</taxon>
        <taxon>Spiribacter</taxon>
    </lineage>
</organism>
<reference evidence="1 2" key="1">
    <citation type="submission" date="2019-06" db="EMBL/GenBank/DDBJ databases">
        <title>Metagenome assembled Genome of Spiribacter salinus SL48-SHIP from the microbial mat of Salt Lake 48 (Novosibirsk region, Russia).</title>
        <authorList>
            <person name="Shipova A."/>
            <person name="Rozanov A.S."/>
            <person name="Bryanskaya A.V."/>
            <person name="Peltek S.E."/>
        </authorList>
    </citation>
    <scope>NUCLEOTIDE SEQUENCE [LARGE SCALE GENOMIC DNA]</scope>
    <source>
        <strain evidence="1">SL48-SHIP-2</strain>
    </source>
</reference>
<protein>
    <submittedName>
        <fullName evidence="1">DUF1778 domain-containing protein</fullName>
    </submittedName>
</protein>
<evidence type="ECO:0000313" key="2">
    <source>
        <dbReference type="Proteomes" id="UP000315400"/>
    </source>
</evidence>